<dbReference type="PANTHER" id="PTHR30545:SF2">
    <property type="entry name" value="SUGAR FERMENTATION STIMULATION PROTEIN A"/>
    <property type="match status" value="1"/>
</dbReference>
<proteinExistence type="inferred from homology"/>
<dbReference type="AlphaFoldDB" id="A0A6V6Y0E8"/>
<feature type="domain" description="N-acetyltransferase" evidence="2">
    <location>
        <begin position="234"/>
        <end position="400"/>
    </location>
</feature>
<dbReference type="Pfam" id="PF00583">
    <property type="entry name" value="Acetyltransf_1"/>
    <property type="match status" value="1"/>
</dbReference>
<accession>A0A6V6Y0E8</accession>
<evidence type="ECO:0000313" key="3">
    <source>
        <dbReference type="EMBL" id="CAC9924487.1"/>
    </source>
</evidence>
<dbReference type="InterPro" id="IPR016181">
    <property type="entry name" value="Acyl_CoA_acyltransferase"/>
</dbReference>
<evidence type="ECO:0000256" key="1">
    <source>
        <dbReference type="HAMAP-Rule" id="MF_00095"/>
    </source>
</evidence>
<dbReference type="Gene3D" id="2.40.50.580">
    <property type="match status" value="1"/>
</dbReference>
<dbReference type="CDD" id="cd22359">
    <property type="entry name" value="SfsA-like_bacterial"/>
    <property type="match status" value="1"/>
</dbReference>
<dbReference type="Proteomes" id="UP000586454">
    <property type="component" value="Unassembled WGS sequence"/>
</dbReference>
<protein>
    <recommendedName>
        <fullName evidence="1">Sugar fermentation stimulation protein homolog</fullName>
    </recommendedName>
</protein>
<keyword evidence="4" id="KW-1185">Reference proteome</keyword>
<reference evidence="3 4" key="1">
    <citation type="submission" date="2020-06" db="EMBL/GenBank/DDBJ databases">
        <authorList>
            <person name="Criscuolo A."/>
        </authorList>
    </citation>
    <scope>NUCLEOTIDE SEQUENCE [LARGE SCALE GENOMIC DNA]</scope>
    <source>
        <strain evidence="3">1804121828</strain>
    </source>
</reference>
<dbReference type="InterPro" id="IPR000182">
    <property type="entry name" value="GNAT_dom"/>
</dbReference>
<evidence type="ECO:0000259" key="2">
    <source>
        <dbReference type="PROSITE" id="PS51186"/>
    </source>
</evidence>
<dbReference type="Gene3D" id="3.40.1350.60">
    <property type="match status" value="1"/>
</dbReference>
<dbReference type="EMBL" id="CAIJCS010000014">
    <property type="protein sequence ID" value="CAC9924487.1"/>
    <property type="molecule type" value="Genomic_DNA"/>
</dbReference>
<dbReference type="HAMAP" id="MF_00095">
    <property type="entry name" value="SfsA"/>
    <property type="match status" value="1"/>
</dbReference>
<evidence type="ECO:0000313" key="4">
    <source>
        <dbReference type="Proteomes" id="UP000586454"/>
    </source>
</evidence>
<dbReference type="InterPro" id="IPR040452">
    <property type="entry name" value="SfsA_C"/>
</dbReference>
<name>A0A6V6Y0E8_9FIRM</name>
<organism evidence="3 4">
    <name type="scientific">Aedoeadaptatus nemausensis</name>
    <dbReference type="NCBI Taxonomy" id="2582829"/>
    <lineage>
        <taxon>Bacteria</taxon>
        <taxon>Bacillati</taxon>
        <taxon>Bacillota</taxon>
        <taxon>Tissierellia</taxon>
        <taxon>Tissierellales</taxon>
        <taxon>Peptoniphilaceae</taxon>
        <taxon>Aedoeadaptatus</taxon>
    </lineage>
</organism>
<dbReference type="SUPFAM" id="SSF55729">
    <property type="entry name" value="Acyl-CoA N-acyltransferases (Nat)"/>
    <property type="match status" value="1"/>
</dbReference>
<dbReference type="Pfam" id="PF03749">
    <property type="entry name" value="SfsA"/>
    <property type="match status" value="1"/>
</dbReference>
<dbReference type="RefSeq" id="WP_180498462.1">
    <property type="nucleotide sequence ID" value="NZ_CAIJCS010000014.1"/>
</dbReference>
<comment type="caution">
    <text evidence="3">The sequence shown here is derived from an EMBL/GenBank/DDBJ whole genome shotgun (WGS) entry which is preliminary data.</text>
</comment>
<dbReference type="CDD" id="cd04301">
    <property type="entry name" value="NAT_SF"/>
    <property type="match status" value="1"/>
</dbReference>
<comment type="similarity">
    <text evidence="1">Belongs to the SfsA family.</text>
</comment>
<sequence length="400" mass="44860">MHYSRMEEAVFLKRENRFIAYIEKNGVKLPVHVPNTGRCRELFISGRKVVLNGAEPGSKRKTAYSLVTVDKGGMWVNIDSQAPNHLVAEYLATEPTLKGFGKIHSFKREVTHGGSRFDFYVEGSEGSGFIEVKGVTLEKDGHARFPDAPTTRGTKHLRELGELAAAGEKAGVFFVVQMKGPVLFSPNDETDPNFGDELRSAYEKGVEIYVMDTLIERNQMKIDREVSFDLYEPLEMVVAEEDDLESVLSLVQSGREKLKREGVNQWQGMDPTEETILEGILKGHTFIFKDNGNIVGTAVLAEGKDPTYAAIDGAWRTDGEYLTIHRSVVSEKYVGKGMGRRMMNRIKLYAASRNVDAIRVDTHEDNKAMRRLIEISGFSYCGIITVADGTEREAYEWSLK</sequence>
<dbReference type="GO" id="GO:0003677">
    <property type="term" value="F:DNA binding"/>
    <property type="evidence" value="ECO:0007669"/>
    <property type="project" value="InterPro"/>
</dbReference>
<dbReference type="InterPro" id="IPR005224">
    <property type="entry name" value="SfsA"/>
</dbReference>
<dbReference type="Gene3D" id="3.40.630.30">
    <property type="match status" value="1"/>
</dbReference>
<dbReference type="Pfam" id="PF17746">
    <property type="entry name" value="SfsA_N"/>
    <property type="match status" value="1"/>
</dbReference>
<dbReference type="PROSITE" id="PS51186">
    <property type="entry name" value="GNAT"/>
    <property type="match status" value="1"/>
</dbReference>
<dbReference type="NCBIfam" id="TIGR00230">
    <property type="entry name" value="sfsA"/>
    <property type="match status" value="1"/>
</dbReference>
<dbReference type="PANTHER" id="PTHR30545">
    <property type="entry name" value="SUGAR FERMENTATION STIMULATION PROTEIN A"/>
    <property type="match status" value="1"/>
</dbReference>
<dbReference type="InterPro" id="IPR041465">
    <property type="entry name" value="SfsA_N"/>
</dbReference>
<gene>
    <name evidence="1" type="primary">sfsA</name>
    <name evidence="3" type="ORF">PEPNEM18_00259</name>
</gene>
<dbReference type="GO" id="GO:0016747">
    <property type="term" value="F:acyltransferase activity, transferring groups other than amino-acyl groups"/>
    <property type="evidence" value="ECO:0007669"/>
    <property type="project" value="InterPro"/>
</dbReference>